<organism evidence="3 4">
    <name type="scientific">Hymenobacter daecheongensis DSM 21074</name>
    <dbReference type="NCBI Taxonomy" id="1121955"/>
    <lineage>
        <taxon>Bacteria</taxon>
        <taxon>Pseudomonadati</taxon>
        <taxon>Bacteroidota</taxon>
        <taxon>Cytophagia</taxon>
        <taxon>Cytophagales</taxon>
        <taxon>Hymenobacteraceae</taxon>
        <taxon>Hymenobacter</taxon>
    </lineage>
</organism>
<dbReference type="EMBL" id="FQYN01000003">
    <property type="protein sequence ID" value="SHI83671.1"/>
    <property type="molecule type" value="Genomic_DNA"/>
</dbReference>
<dbReference type="STRING" id="1121955.SAMN02745146_1660"/>
<dbReference type="InterPro" id="IPR011990">
    <property type="entry name" value="TPR-like_helical_dom_sf"/>
</dbReference>
<feature type="compositionally biased region" description="Low complexity" evidence="2">
    <location>
        <begin position="156"/>
        <end position="170"/>
    </location>
</feature>
<dbReference type="RefSeq" id="WP_073107653.1">
    <property type="nucleotide sequence ID" value="NZ_FQYN01000003.1"/>
</dbReference>
<feature type="compositionally biased region" description="Low complexity" evidence="2">
    <location>
        <begin position="231"/>
        <end position="245"/>
    </location>
</feature>
<name>A0A1M6EE20_9BACT</name>
<keyword evidence="1" id="KW-0802">TPR repeat</keyword>
<dbReference type="OrthoDB" id="597471at2"/>
<keyword evidence="4" id="KW-1185">Reference proteome</keyword>
<feature type="compositionally biased region" description="Basic and acidic residues" evidence="2">
    <location>
        <begin position="199"/>
        <end position="211"/>
    </location>
</feature>
<protein>
    <submittedName>
        <fullName evidence="3">Tetratricopeptide repeat-containing protein</fullName>
    </submittedName>
</protein>
<gene>
    <name evidence="3" type="ORF">SAMN02745146_1660</name>
</gene>
<accession>A0A1M6EE20</accession>
<dbReference type="InterPro" id="IPR019734">
    <property type="entry name" value="TPR_rpt"/>
</dbReference>
<sequence>MKTIVLTTLLVLGSWGSLTHIRDRNAAIRQAEAAYAKGDFRLAALAYRKAVEQLGARDEAVVLNLAHACVLAGQPAEARGFYGRLLTSRQPHTRSIARQQLAVLAAQKGDYAQAVALLRKALLADPTNAGARYNYEALKAYLDRRRQEPQLPPPASAADDAAPDPQSPASRPRPQPGPDQPGLLDDPTQPTDPRSAPRPRPDQRGQRDPARPKNSAGTGAKGGFQLGQGNRQAVAQGTQAGQVRGLSNDAGEVRPPTGAPRTASAEQAALNETQLQTQRERLQQMNLSSGQARQLLEALNAAEQQYLQQLPHKSARKPDSGKPAW</sequence>
<evidence type="ECO:0000313" key="4">
    <source>
        <dbReference type="Proteomes" id="UP000184418"/>
    </source>
</evidence>
<evidence type="ECO:0000313" key="3">
    <source>
        <dbReference type="EMBL" id="SHI83671.1"/>
    </source>
</evidence>
<feature type="region of interest" description="Disordered" evidence="2">
    <location>
        <begin position="148"/>
        <end position="268"/>
    </location>
</feature>
<dbReference type="Gene3D" id="1.25.40.10">
    <property type="entry name" value="Tetratricopeptide repeat domain"/>
    <property type="match status" value="1"/>
</dbReference>
<dbReference type="SMART" id="SM00028">
    <property type="entry name" value="TPR"/>
    <property type="match status" value="3"/>
</dbReference>
<feature type="repeat" description="TPR" evidence="1">
    <location>
        <begin position="95"/>
        <end position="128"/>
    </location>
</feature>
<reference evidence="3 4" key="1">
    <citation type="submission" date="2016-11" db="EMBL/GenBank/DDBJ databases">
        <authorList>
            <person name="Jaros S."/>
            <person name="Januszkiewicz K."/>
            <person name="Wedrychowicz H."/>
        </authorList>
    </citation>
    <scope>NUCLEOTIDE SEQUENCE [LARGE SCALE GENOMIC DNA]</scope>
    <source>
        <strain evidence="3 4">DSM 21074</strain>
    </source>
</reference>
<evidence type="ECO:0000256" key="1">
    <source>
        <dbReference type="PROSITE-ProRule" id="PRU00339"/>
    </source>
</evidence>
<dbReference type="SUPFAM" id="SSF48452">
    <property type="entry name" value="TPR-like"/>
    <property type="match status" value="1"/>
</dbReference>
<evidence type="ECO:0000256" key="2">
    <source>
        <dbReference type="SAM" id="MobiDB-lite"/>
    </source>
</evidence>
<dbReference type="AlphaFoldDB" id="A0A1M6EE20"/>
<proteinExistence type="predicted"/>
<dbReference type="Proteomes" id="UP000184418">
    <property type="component" value="Unassembled WGS sequence"/>
</dbReference>
<dbReference type="PROSITE" id="PS50005">
    <property type="entry name" value="TPR"/>
    <property type="match status" value="1"/>
</dbReference>